<name>A0A2S2PXN7_9HEMI</name>
<organism evidence="2">
    <name type="scientific">Sipha flava</name>
    <name type="common">yellow sugarcane aphid</name>
    <dbReference type="NCBI Taxonomy" id="143950"/>
    <lineage>
        <taxon>Eukaryota</taxon>
        <taxon>Metazoa</taxon>
        <taxon>Ecdysozoa</taxon>
        <taxon>Arthropoda</taxon>
        <taxon>Hexapoda</taxon>
        <taxon>Insecta</taxon>
        <taxon>Pterygota</taxon>
        <taxon>Neoptera</taxon>
        <taxon>Paraneoptera</taxon>
        <taxon>Hemiptera</taxon>
        <taxon>Sternorrhyncha</taxon>
        <taxon>Aphidomorpha</taxon>
        <taxon>Aphidoidea</taxon>
        <taxon>Aphididae</taxon>
        <taxon>Sipha</taxon>
    </lineage>
</organism>
<dbReference type="AlphaFoldDB" id="A0A2S2PXN7"/>
<feature type="region of interest" description="Disordered" evidence="1">
    <location>
        <begin position="1"/>
        <end position="33"/>
    </location>
</feature>
<gene>
    <name evidence="2" type="ORF">g.132706</name>
</gene>
<feature type="compositionally biased region" description="Polar residues" evidence="1">
    <location>
        <begin position="8"/>
        <end position="19"/>
    </location>
</feature>
<accession>A0A2S2PXN7</accession>
<dbReference type="EMBL" id="GGMS01001084">
    <property type="protein sequence ID" value="MBY70287.1"/>
    <property type="molecule type" value="Transcribed_RNA"/>
</dbReference>
<protein>
    <submittedName>
        <fullName evidence="2">Uncharacterized protein</fullName>
    </submittedName>
</protein>
<evidence type="ECO:0000256" key="1">
    <source>
        <dbReference type="SAM" id="MobiDB-lite"/>
    </source>
</evidence>
<sequence>MKPPNSPEGKTQPSKNPNGNVHKKPKVRTSTSSNDSFYSNIDVGLNPTKDLFNFNPQMSLSLNQFKDFFENSQGCTDLESLCMKHNSSPENIIQIITNIYPVVTIKSIKNRLTRISKSLEKIRNINSSQTFYADSMTKPTSLFVIHSPTTYQINKISNLS</sequence>
<reference evidence="2" key="1">
    <citation type="submission" date="2018-04" db="EMBL/GenBank/DDBJ databases">
        <title>Transcriptome assembly of Sipha flava.</title>
        <authorList>
            <person name="Scully E.D."/>
            <person name="Geib S.M."/>
            <person name="Palmer N.A."/>
            <person name="Koch K."/>
            <person name="Bradshaw J."/>
            <person name="Heng-Moss T."/>
            <person name="Sarath G."/>
        </authorList>
    </citation>
    <scope>NUCLEOTIDE SEQUENCE</scope>
</reference>
<proteinExistence type="predicted"/>
<evidence type="ECO:0000313" key="2">
    <source>
        <dbReference type="EMBL" id="MBY70287.1"/>
    </source>
</evidence>